<reference evidence="1 2" key="1">
    <citation type="journal article" date="2014" name="Nat. Commun.">
        <title>Molecular traces of alternative social organization in a termite genome.</title>
        <authorList>
            <person name="Terrapon N."/>
            <person name="Li C."/>
            <person name="Robertson H.M."/>
            <person name="Ji L."/>
            <person name="Meng X."/>
            <person name="Booth W."/>
            <person name="Chen Z."/>
            <person name="Childers C.P."/>
            <person name="Glastad K.M."/>
            <person name="Gokhale K."/>
            <person name="Gowin J."/>
            <person name="Gronenberg W."/>
            <person name="Hermansen R.A."/>
            <person name="Hu H."/>
            <person name="Hunt B.G."/>
            <person name="Huylmans A.K."/>
            <person name="Khalil S.M."/>
            <person name="Mitchell R.D."/>
            <person name="Munoz-Torres M.C."/>
            <person name="Mustard J.A."/>
            <person name="Pan H."/>
            <person name="Reese J.T."/>
            <person name="Scharf M.E."/>
            <person name="Sun F."/>
            <person name="Vogel H."/>
            <person name="Xiao J."/>
            <person name="Yang W."/>
            <person name="Yang Z."/>
            <person name="Yang Z."/>
            <person name="Zhou J."/>
            <person name="Zhu J."/>
            <person name="Brent C.S."/>
            <person name="Elsik C.G."/>
            <person name="Goodisman M.A."/>
            <person name="Liberles D.A."/>
            <person name="Roe R.M."/>
            <person name="Vargo E.L."/>
            <person name="Vilcinskas A."/>
            <person name="Wang J."/>
            <person name="Bornberg-Bauer E."/>
            <person name="Korb J."/>
            <person name="Zhang G."/>
            <person name="Liebig J."/>
        </authorList>
    </citation>
    <scope>NUCLEOTIDE SEQUENCE [LARGE SCALE GENOMIC DNA]</scope>
    <source>
        <tissue evidence="1">Whole organism</tissue>
    </source>
</reference>
<dbReference type="Proteomes" id="UP000027135">
    <property type="component" value="Unassembled WGS sequence"/>
</dbReference>
<dbReference type="AlphaFoldDB" id="A0A067QUE6"/>
<evidence type="ECO:0000313" key="1">
    <source>
        <dbReference type="EMBL" id="KDR07794.1"/>
    </source>
</evidence>
<organism evidence="1 2">
    <name type="scientific">Zootermopsis nevadensis</name>
    <name type="common">Dampwood termite</name>
    <dbReference type="NCBI Taxonomy" id="136037"/>
    <lineage>
        <taxon>Eukaryota</taxon>
        <taxon>Metazoa</taxon>
        <taxon>Ecdysozoa</taxon>
        <taxon>Arthropoda</taxon>
        <taxon>Hexapoda</taxon>
        <taxon>Insecta</taxon>
        <taxon>Pterygota</taxon>
        <taxon>Neoptera</taxon>
        <taxon>Polyneoptera</taxon>
        <taxon>Dictyoptera</taxon>
        <taxon>Blattodea</taxon>
        <taxon>Blattoidea</taxon>
        <taxon>Termitoidae</taxon>
        <taxon>Termopsidae</taxon>
        <taxon>Zootermopsis</taxon>
    </lineage>
</organism>
<dbReference type="EMBL" id="KK853408">
    <property type="protein sequence ID" value="KDR07794.1"/>
    <property type="molecule type" value="Genomic_DNA"/>
</dbReference>
<gene>
    <name evidence="1" type="ORF">L798_02424</name>
</gene>
<protein>
    <submittedName>
        <fullName evidence="1">Uncharacterized protein</fullName>
    </submittedName>
</protein>
<name>A0A067QUE6_ZOONE</name>
<keyword evidence="2" id="KW-1185">Reference proteome</keyword>
<accession>A0A067QUE6</accession>
<sequence>MQTHKAAEVIAVRHRYGYEDMWYQHYHRDFRACLDNTISERWRGRRGSVEYPHDFQI</sequence>
<evidence type="ECO:0000313" key="2">
    <source>
        <dbReference type="Proteomes" id="UP000027135"/>
    </source>
</evidence>
<proteinExistence type="predicted"/>
<dbReference type="InParanoid" id="A0A067QUE6"/>